<dbReference type="GeneID" id="94835545"/>
<dbReference type="Proteomes" id="UP000179807">
    <property type="component" value="Unassembled WGS sequence"/>
</dbReference>
<protein>
    <submittedName>
        <fullName evidence="1">Uncharacterized protein</fullName>
    </submittedName>
</protein>
<proteinExistence type="predicted"/>
<dbReference type="RefSeq" id="XP_068364089.1">
    <property type="nucleotide sequence ID" value="XM_068500841.1"/>
</dbReference>
<dbReference type="OrthoDB" id="10459632at2759"/>
<accession>A0A1J4KHT6</accession>
<sequence>MKRFNIDESILKSISFEIVVPFNPARCFDKIETCETRDWAIPGEKLFFFLKASASILQLNSLSFSVFANKKQVRSRRSTLLISSTTNFTDQYIEPTETKTHHKLPSMSPFRLPDGTAIYPLFVQIPITLMTAFDIEVFIPRVSRSVAKKEIHPVFPFSVTFKQHQTTLSSIAQFFINISLKGQDINELDIESTNIGFDTRPPHNEEDFKSNIQIVKPCNLKCKICDDQNLSSVFLLSPLTENGALMLTSNLVIHFLLSWRIKELSFTSSWIVEMKTQSIGLTMLLPPVTTKALTTTTVPLRITNLKEARKNLELIFDGGAIQPVAQRIQVPEIPSGSSVTMNISFLPLSAGYHQLRFWAEENGKRIDPLFPTYINVVD</sequence>
<dbReference type="AlphaFoldDB" id="A0A1J4KHT6"/>
<organism evidence="1 2">
    <name type="scientific">Tritrichomonas foetus</name>
    <dbReference type="NCBI Taxonomy" id="1144522"/>
    <lineage>
        <taxon>Eukaryota</taxon>
        <taxon>Metamonada</taxon>
        <taxon>Parabasalia</taxon>
        <taxon>Tritrichomonadida</taxon>
        <taxon>Tritrichomonadidae</taxon>
        <taxon>Tritrichomonas</taxon>
    </lineage>
</organism>
<evidence type="ECO:0000313" key="1">
    <source>
        <dbReference type="EMBL" id="OHT10953.1"/>
    </source>
</evidence>
<name>A0A1J4KHT6_9EUKA</name>
<evidence type="ECO:0000313" key="2">
    <source>
        <dbReference type="Proteomes" id="UP000179807"/>
    </source>
</evidence>
<dbReference type="EMBL" id="MLAK01000597">
    <property type="protein sequence ID" value="OHT10953.1"/>
    <property type="molecule type" value="Genomic_DNA"/>
</dbReference>
<comment type="caution">
    <text evidence="1">The sequence shown here is derived from an EMBL/GenBank/DDBJ whole genome shotgun (WGS) entry which is preliminary data.</text>
</comment>
<keyword evidence="2" id="KW-1185">Reference proteome</keyword>
<gene>
    <name evidence="1" type="ORF">TRFO_19525</name>
</gene>
<dbReference type="VEuPathDB" id="TrichDB:TRFO_19525"/>
<reference evidence="1" key="1">
    <citation type="submission" date="2016-10" db="EMBL/GenBank/DDBJ databases">
        <authorList>
            <person name="Benchimol M."/>
            <person name="Almeida L.G."/>
            <person name="Vasconcelos A.T."/>
            <person name="Perreira-Neves A."/>
            <person name="Rosa I.A."/>
            <person name="Tasca T."/>
            <person name="Bogo M.R."/>
            <person name="de Souza W."/>
        </authorList>
    </citation>
    <scope>NUCLEOTIDE SEQUENCE [LARGE SCALE GENOMIC DNA]</scope>
    <source>
        <strain evidence="1">K</strain>
    </source>
</reference>